<feature type="transmembrane region" description="Helical" evidence="6">
    <location>
        <begin position="16"/>
        <end position="34"/>
    </location>
</feature>
<evidence type="ECO:0000256" key="7">
    <source>
        <dbReference type="SAM" id="MobiDB-lite"/>
    </source>
</evidence>
<dbReference type="InterPro" id="IPR030184">
    <property type="entry name" value="WAT1-related"/>
</dbReference>
<dbReference type="SUPFAM" id="SSF103481">
    <property type="entry name" value="Multidrug resistance efflux transporter EmrE"/>
    <property type="match status" value="2"/>
</dbReference>
<comment type="similarity">
    <text evidence="2 6">Belongs to the drug/metabolite transporter (DMT) superfamily. Plant drug/metabolite exporter (P-DME) (TC 2.A.7.4) family.</text>
</comment>
<evidence type="ECO:0000259" key="8">
    <source>
        <dbReference type="Pfam" id="PF00892"/>
    </source>
</evidence>
<feature type="transmembrane region" description="Helical" evidence="6">
    <location>
        <begin position="78"/>
        <end position="100"/>
    </location>
</feature>
<feature type="transmembrane region" description="Helical" evidence="6">
    <location>
        <begin position="46"/>
        <end position="66"/>
    </location>
</feature>
<dbReference type="InterPro" id="IPR000620">
    <property type="entry name" value="EamA_dom"/>
</dbReference>
<feature type="domain" description="EamA" evidence="8">
    <location>
        <begin position="186"/>
        <end position="322"/>
    </location>
</feature>
<feature type="transmembrane region" description="Helical" evidence="6">
    <location>
        <begin position="106"/>
        <end position="127"/>
    </location>
</feature>
<dbReference type="GO" id="GO:0022857">
    <property type="term" value="F:transmembrane transporter activity"/>
    <property type="evidence" value="ECO:0007669"/>
    <property type="project" value="InterPro"/>
</dbReference>
<dbReference type="Proteomes" id="UP000325577">
    <property type="component" value="Linkage Group LG1"/>
</dbReference>
<dbReference type="AlphaFoldDB" id="A0A5J5BVA9"/>
<protein>
    <recommendedName>
        <fullName evidence="6">WAT1-related protein</fullName>
    </recommendedName>
</protein>
<evidence type="ECO:0000256" key="2">
    <source>
        <dbReference type="ARBA" id="ARBA00007635"/>
    </source>
</evidence>
<evidence type="ECO:0000256" key="1">
    <source>
        <dbReference type="ARBA" id="ARBA00004141"/>
    </source>
</evidence>
<comment type="subcellular location">
    <subcellularLocation>
        <location evidence="1 6">Membrane</location>
        <topology evidence="1 6">Multi-pass membrane protein</topology>
    </subcellularLocation>
</comment>
<evidence type="ECO:0000256" key="3">
    <source>
        <dbReference type="ARBA" id="ARBA00022692"/>
    </source>
</evidence>
<reference evidence="9 10" key="1">
    <citation type="submission" date="2019-09" db="EMBL/GenBank/DDBJ databases">
        <title>A chromosome-level genome assembly of the Chinese tupelo Nyssa sinensis.</title>
        <authorList>
            <person name="Yang X."/>
            <person name="Kang M."/>
            <person name="Yang Y."/>
            <person name="Xiong H."/>
            <person name="Wang M."/>
            <person name="Zhang Z."/>
            <person name="Wang Z."/>
            <person name="Wu H."/>
            <person name="Ma T."/>
            <person name="Liu J."/>
            <person name="Xi Z."/>
        </authorList>
    </citation>
    <scope>NUCLEOTIDE SEQUENCE [LARGE SCALE GENOMIC DNA]</scope>
    <source>
        <strain evidence="9">J267</strain>
        <tissue evidence="9">Leaf</tissue>
    </source>
</reference>
<keyword evidence="4 6" id="KW-1133">Transmembrane helix</keyword>
<keyword evidence="5 6" id="KW-0472">Membrane</keyword>
<feature type="transmembrane region" description="Helical" evidence="6">
    <location>
        <begin position="307"/>
        <end position="326"/>
    </location>
</feature>
<feature type="compositionally biased region" description="Basic and acidic residues" evidence="7">
    <location>
        <begin position="332"/>
        <end position="344"/>
    </location>
</feature>
<dbReference type="Pfam" id="PF00892">
    <property type="entry name" value="EamA"/>
    <property type="match status" value="2"/>
</dbReference>
<evidence type="ECO:0000313" key="9">
    <source>
        <dbReference type="EMBL" id="KAA8546564.1"/>
    </source>
</evidence>
<evidence type="ECO:0000256" key="5">
    <source>
        <dbReference type="ARBA" id="ARBA00023136"/>
    </source>
</evidence>
<gene>
    <name evidence="9" type="ORF">F0562_002697</name>
</gene>
<feature type="transmembrane region" description="Helical" evidence="6">
    <location>
        <begin position="248"/>
        <end position="269"/>
    </location>
</feature>
<evidence type="ECO:0000256" key="4">
    <source>
        <dbReference type="ARBA" id="ARBA00022989"/>
    </source>
</evidence>
<feature type="region of interest" description="Disordered" evidence="7">
    <location>
        <begin position="332"/>
        <end position="356"/>
    </location>
</feature>
<evidence type="ECO:0000256" key="6">
    <source>
        <dbReference type="RuleBase" id="RU363077"/>
    </source>
</evidence>
<dbReference type="PANTHER" id="PTHR31218">
    <property type="entry name" value="WAT1-RELATED PROTEIN"/>
    <property type="match status" value="1"/>
</dbReference>
<feature type="domain" description="EamA" evidence="8">
    <location>
        <begin position="17"/>
        <end position="151"/>
    </location>
</feature>
<evidence type="ECO:0000313" key="10">
    <source>
        <dbReference type="Proteomes" id="UP000325577"/>
    </source>
</evidence>
<feature type="transmembrane region" description="Helical" evidence="6">
    <location>
        <begin position="184"/>
        <end position="204"/>
    </location>
</feature>
<dbReference type="EMBL" id="CM018032">
    <property type="protein sequence ID" value="KAA8546564.1"/>
    <property type="molecule type" value="Genomic_DNA"/>
</dbReference>
<keyword evidence="10" id="KW-1185">Reference proteome</keyword>
<dbReference type="GO" id="GO:0016020">
    <property type="term" value="C:membrane"/>
    <property type="evidence" value="ECO:0007669"/>
    <property type="project" value="UniProtKB-SubCell"/>
</dbReference>
<sequence length="356" mass="39363">MKALVRIAMAMEKNKPYIAMIFIQFVYAGMSLFSKAAISEGMKPSVFVAYRQGFATLALAPFAFFFESKKSPPLSFNLLCKIFFVSLCGITLSLNLFYFGMNFTSATFATAITNTIPAMVFIMAIISRMETASLSEWHGIAKVLGSAVGISGAMVFTFYKGPAIYHGIEKENSDPSTTYSKADWIKGALLMLAANLTWSLWLIMQRPIVKQYPAKLRLTTLQCFFSCIMSAVWAMAVDRNISSWKLGFDINLLSVVYCGVIVTGITYWLQVWAVEKKGPVFTAIFSPLALILTAILSAVFFKETLHWGSACGALLLVGGLYSFLWGKNKEEKSETNEEKPETKGEAPPLESVSVHQ</sequence>
<proteinExistence type="inferred from homology"/>
<feature type="transmembrane region" description="Helical" evidence="6">
    <location>
        <begin position="216"/>
        <end position="236"/>
    </location>
</feature>
<feature type="transmembrane region" description="Helical" evidence="6">
    <location>
        <begin position="139"/>
        <end position="159"/>
    </location>
</feature>
<dbReference type="InterPro" id="IPR037185">
    <property type="entry name" value="EmrE-like"/>
</dbReference>
<dbReference type="OrthoDB" id="1728340at2759"/>
<keyword evidence="3 6" id="KW-0812">Transmembrane</keyword>
<name>A0A5J5BVA9_9ASTE</name>
<feature type="transmembrane region" description="Helical" evidence="6">
    <location>
        <begin position="281"/>
        <end position="301"/>
    </location>
</feature>
<organism evidence="9 10">
    <name type="scientific">Nyssa sinensis</name>
    <dbReference type="NCBI Taxonomy" id="561372"/>
    <lineage>
        <taxon>Eukaryota</taxon>
        <taxon>Viridiplantae</taxon>
        <taxon>Streptophyta</taxon>
        <taxon>Embryophyta</taxon>
        <taxon>Tracheophyta</taxon>
        <taxon>Spermatophyta</taxon>
        <taxon>Magnoliopsida</taxon>
        <taxon>eudicotyledons</taxon>
        <taxon>Gunneridae</taxon>
        <taxon>Pentapetalae</taxon>
        <taxon>asterids</taxon>
        <taxon>Cornales</taxon>
        <taxon>Nyssaceae</taxon>
        <taxon>Nyssa</taxon>
    </lineage>
</organism>
<dbReference type="Gene3D" id="1.10.3730.20">
    <property type="match status" value="1"/>
</dbReference>
<accession>A0A5J5BVA9</accession>